<feature type="transmembrane region" description="Helical" evidence="2">
    <location>
        <begin position="61"/>
        <end position="84"/>
    </location>
</feature>
<proteinExistence type="predicted"/>
<comment type="caution">
    <text evidence="3">The sequence shown here is derived from an EMBL/GenBank/DDBJ whole genome shotgun (WGS) entry which is preliminary data.</text>
</comment>
<evidence type="ECO:0000256" key="2">
    <source>
        <dbReference type="SAM" id="Phobius"/>
    </source>
</evidence>
<gene>
    <name evidence="3" type="ORF">HFV08_24795</name>
</gene>
<protein>
    <submittedName>
        <fullName evidence="3">Uncharacterized protein</fullName>
    </submittedName>
</protein>
<keyword evidence="2" id="KW-0472">Membrane</keyword>
<feature type="compositionally biased region" description="Gly residues" evidence="1">
    <location>
        <begin position="1"/>
        <end position="13"/>
    </location>
</feature>
<keyword evidence="2" id="KW-0812">Transmembrane</keyword>
<keyword evidence="2" id="KW-1133">Transmembrane helix</keyword>
<dbReference type="EMBL" id="JAAWWP010000018">
    <property type="protein sequence ID" value="NKI44407.1"/>
    <property type="molecule type" value="Genomic_DNA"/>
</dbReference>
<sequence>MTGTGGGGTGPAGGEERDPAADAPARADASARADIPSRADAPEPEAQARTRRAHQKHNERYAWWALAYFLFGLHIVAFVMIYAVRHAK</sequence>
<evidence type="ECO:0000256" key="1">
    <source>
        <dbReference type="SAM" id="MobiDB-lite"/>
    </source>
</evidence>
<feature type="region of interest" description="Disordered" evidence="1">
    <location>
        <begin position="1"/>
        <end position="54"/>
    </location>
</feature>
<dbReference type="RefSeq" id="WP_168542472.1">
    <property type="nucleotide sequence ID" value="NZ_JAAWWP010000018.1"/>
</dbReference>
<reference evidence="3 4" key="1">
    <citation type="submission" date="2020-04" db="EMBL/GenBank/DDBJ databases">
        <title>Phylogenetic Diversity and Antibacterial Activity against Ralstonia solanacearum of Endophytic Actinomycete Isolated from Moss.</title>
        <authorList>
            <person name="Zhuang X."/>
        </authorList>
    </citation>
    <scope>NUCLEOTIDE SEQUENCE [LARGE SCALE GENOMIC DNA]</scope>
    <source>
        <strain evidence="3 4">LD120</strain>
    </source>
</reference>
<evidence type="ECO:0000313" key="4">
    <source>
        <dbReference type="Proteomes" id="UP000772196"/>
    </source>
</evidence>
<keyword evidence="4" id="KW-1185">Reference proteome</keyword>
<accession>A0ABX1H8N1</accession>
<evidence type="ECO:0000313" key="3">
    <source>
        <dbReference type="EMBL" id="NKI44407.1"/>
    </source>
</evidence>
<organism evidence="3 4">
    <name type="scientific">Streptomyces physcomitrii</name>
    <dbReference type="NCBI Taxonomy" id="2724184"/>
    <lineage>
        <taxon>Bacteria</taxon>
        <taxon>Bacillati</taxon>
        <taxon>Actinomycetota</taxon>
        <taxon>Actinomycetes</taxon>
        <taxon>Kitasatosporales</taxon>
        <taxon>Streptomycetaceae</taxon>
        <taxon>Streptomyces</taxon>
    </lineage>
</organism>
<dbReference type="Proteomes" id="UP000772196">
    <property type="component" value="Unassembled WGS sequence"/>
</dbReference>
<feature type="compositionally biased region" description="Basic and acidic residues" evidence="1">
    <location>
        <begin position="29"/>
        <end position="41"/>
    </location>
</feature>
<name>A0ABX1H8N1_9ACTN</name>